<evidence type="ECO:0000256" key="2">
    <source>
        <dbReference type="ARBA" id="ARBA00022840"/>
    </source>
</evidence>
<gene>
    <name evidence="4" type="ordered locus">PYCH_06030</name>
</gene>
<dbReference type="SMART" id="SM00989">
    <property type="entry name" value="V4R"/>
    <property type="match status" value="1"/>
</dbReference>
<sequence>MEGEFIKSGVERLDQILGGGFRKGYNVAVVGGLDGDNVLFLHNLVYSLLSQDYRILLVEFRQEPSHLFSWLKSFGIDYEKAVEEGKLKIIDGFSNLYFPTPISKEENVLPNPLDLSITTALIRDSIVRDSYNFLVLDDLSILYTLQADPKVYVRVMVRLVNSIKKFGAQTIASLNSDVFSSKDLATLLVPFEYVIDVREGTAKVARSPYPLSSPQNCFPYTKAKNGIVPLSEAYENLEVLKNSLKLDDEGNLWLGTERVQIVVEESEASLVEFVYNYLGPEEGERFLYLWGKWEFKGYGSLIRKKHENLEDALMGLLSTTKVLGGGHLEFVQMTDELIVLRGKNLFPRIERFPYHAHVNYAGAIAQFVEDFTGEKWEGKEVRCQGQGASHCEFVIKKVKDKRI</sequence>
<dbReference type="KEGG" id="pya:PYCH_06030"/>
<dbReference type="Pfam" id="PF02830">
    <property type="entry name" value="V4R"/>
    <property type="match status" value="1"/>
</dbReference>
<organism evidence="4 5">
    <name type="scientific">Pyrococcus yayanosii (strain CH1 / JCM 16557)</name>
    <dbReference type="NCBI Taxonomy" id="529709"/>
    <lineage>
        <taxon>Archaea</taxon>
        <taxon>Methanobacteriati</taxon>
        <taxon>Methanobacteriota</taxon>
        <taxon>Thermococci</taxon>
        <taxon>Thermococcales</taxon>
        <taxon>Thermococcaceae</taxon>
        <taxon>Pyrococcus</taxon>
    </lineage>
</organism>
<dbReference type="GO" id="GO:0005524">
    <property type="term" value="F:ATP binding"/>
    <property type="evidence" value="ECO:0007669"/>
    <property type="project" value="UniProtKB-KW"/>
</dbReference>
<keyword evidence="5" id="KW-1185">Reference proteome</keyword>
<keyword evidence="1" id="KW-0547">Nucleotide-binding</keyword>
<evidence type="ECO:0000313" key="4">
    <source>
        <dbReference type="EMBL" id="AEH24291.1"/>
    </source>
</evidence>
<dbReference type="InterPro" id="IPR024096">
    <property type="entry name" value="NO_sig/Golgi_transp_ligand-bd"/>
</dbReference>
<dbReference type="PANTHER" id="PTHR43637">
    <property type="entry name" value="UPF0273 PROTEIN TM_0370"/>
    <property type="match status" value="1"/>
</dbReference>
<dbReference type="Pfam" id="PF06745">
    <property type="entry name" value="ATPase"/>
    <property type="match status" value="1"/>
</dbReference>
<dbReference type="Gene3D" id="3.30.1380.20">
    <property type="entry name" value="Trafficking protein particle complex subunit 3"/>
    <property type="match status" value="1"/>
</dbReference>
<dbReference type="HOGENOM" id="CLU_688150_0_0_2"/>
<evidence type="ECO:0000256" key="1">
    <source>
        <dbReference type="ARBA" id="ARBA00022741"/>
    </source>
</evidence>
<dbReference type="InterPro" id="IPR004096">
    <property type="entry name" value="V4R"/>
</dbReference>
<evidence type="ECO:0000259" key="3">
    <source>
        <dbReference type="SMART" id="SM00989"/>
    </source>
</evidence>
<protein>
    <recommendedName>
        <fullName evidence="3">4-vinyl reductase 4VR domain-containing protein</fullName>
    </recommendedName>
</protein>
<dbReference type="InterPro" id="IPR027417">
    <property type="entry name" value="P-loop_NTPase"/>
</dbReference>
<proteinExistence type="predicted"/>
<dbReference type="AlphaFoldDB" id="F8AI64"/>
<dbReference type="PANTHER" id="PTHR43637:SF1">
    <property type="entry name" value="UPF0273 PROTEIN TM_0370"/>
    <property type="match status" value="1"/>
</dbReference>
<feature type="domain" description="4-vinyl reductase 4VR" evidence="3">
    <location>
        <begin position="337"/>
        <end position="397"/>
    </location>
</feature>
<evidence type="ECO:0000313" key="5">
    <source>
        <dbReference type="Proteomes" id="UP000008386"/>
    </source>
</evidence>
<accession>F8AI64</accession>
<keyword evidence="2" id="KW-0067">ATP-binding</keyword>
<dbReference type="InterPro" id="IPR014774">
    <property type="entry name" value="KaiC-like_dom"/>
</dbReference>
<name>F8AI64_PYRYC</name>
<dbReference type="Gene3D" id="3.40.50.300">
    <property type="entry name" value="P-loop containing nucleotide triphosphate hydrolases"/>
    <property type="match status" value="1"/>
</dbReference>
<dbReference type="GeneID" id="10837179"/>
<dbReference type="SUPFAM" id="SSF111126">
    <property type="entry name" value="Ligand-binding domain in the NO signalling and Golgi transport"/>
    <property type="match status" value="1"/>
</dbReference>
<dbReference type="eggNOG" id="arCOG01693">
    <property type="taxonomic scope" value="Archaea"/>
</dbReference>
<dbReference type="SUPFAM" id="SSF52540">
    <property type="entry name" value="P-loop containing nucleoside triphosphate hydrolases"/>
    <property type="match status" value="1"/>
</dbReference>
<dbReference type="RefSeq" id="WP_013905348.1">
    <property type="nucleotide sequence ID" value="NC_015680.1"/>
</dbReference>
<reference evidence="4 5" key="1">
    <citation type="journal article" date="2011" name="J. Bacteriol.">
        <title>Complete genome sequence of the obligate piezophilic hyperthermophilic archaeon Pyrococcus yayanosii CH1.</title>
        <authorList>
            <person name="Jun X."/>
            <person name="Lupeng L."/>
            <person name="Minjuan X."/>
            <person name="Oger P."/>
            <person name="Fengping W."/>
            <person name="Jebbar M."/>
            <person name="Xiang X."/>
        </authorList>
    </citation>
    <scope>NUCLEOTIDE SEQUENCE [LARGE SCALE GENOMIC DNA]</scope>
    <source>
        <strain evidence="5">CH1 / JCM 16557</strain>
    </source>
</reference>
<dbReference type="STRING" id="529709.PYCH_06030"/>
<dbReference type="EMBL" id="CP002779">
    <property type="protein sequence ID" value="AEH24291.1"/>
    <property type="molecule type" value="Genomic_DNA"/>
</dbReference>
<dbReference type="Proteomes" id="UP000008386">
    <property type="component" value="Chromosome"/>
</dbReference>